<proteinExistence type="predicted"/>
<gene>
    <name evidence="2" type="ORF">OBBRIDRAFT_808448</name>
</gene>
<dbReference type="AlphaFoldDB" id="A0A8E2DFT4"/>
<keyword evidence="3" id="KW-1185">Reference proteome</keyword>
<sequence length="451" mass="49201">MTGTICMNNGALKSVFCVNVSVSLRRLCRHVKPISSHFAASCGTYKVKDLLAGPAVPRLQAAGAASSHPTARERLLTMWDRITGGTTVMFHIDGSRAPGKPLIADDVRVQSYLTPAIINEVPDASIIAARLAQLFTEGIAVPTMARWERAARQKGWFSNQKDIPVTHVTANAIPKPLLPTPEGAYYLFVGHPPGEIERLIAEIKGVNVKSSGTEELISEWEIAEGYYDRDHMHEQWGTEVRLLRQRISQLEEAVQACEADIVTLRHELRNLRSEGPTGRPSSAASTSSRGSIVSSHGKEKASPMVPSTPDPPQRTPSASTMESSKMSTRSPLATSSPGFPSSRRAQTFRPSTSGSMLHHPVASSIPSHVFDQPTHTPFSATPKHNAIRYYGVAVESIIDQLQLNASVHNLCWQIEGSIPYQNWVYAIYEHGGMSPKMAREVVKAMRADSGV</sequence>
<accession>A0A8E2DFT4</accession>
<feature type="region of interest" description="Disordered" evidence="1">
    <location>
        <begin position="272"/>
        <end position="357"/>
    </location>
</feature>
<name>A0A8E2DFT4_9APHY</name>
<feature type="compositionally biased region" description="Polar residues" evidence="1">
    <location>
        <begin position="315"/>
        <end position="355"/>
    </location>
</feature>
<organism evidence="2 3">
    <name type="scientific">Obba rivulosa</name>
    <dbReference type="NCBI Taxonomy" id="1052685"/>
    <lineage>
        <taxon>Eukaryota</taxon>
        <taxon>Fungi</taxon>
        <taxon>Dikarya</taxon>
        <taxon>Basidiomycota</taxon>
        <taxon>Agaricomycotina</taxon>
        <taxon>Agaricomycetes</taxon>
        <taxon>Polyporales</taxon>
        <taxon>Gelatoporiaceae</taxon>
        <taxon>Obba</taxon>
    </lineage>
</organism>
<reference evidence="2 3" key="1">
    <citation type="submission" date="2016-07" db="EMBL/GenBank/DDBJ databases">
        <title>Draft genome of the white-rot fungus Obba rivulosa 3A-2.</title>
        <authorList>
            <consortium name="DOE Joint Genome Institute"/>
            <person name="Miettinen O."/>
            <person name="Riley R."/>
            <person name="Acob R."/>
            <person name="Barry K."/>
            <person name="Cullen D."/>
            <person name="De Vries R."/>
            <person name="Hainaut M."/>
            <person name="Hatakka A."/>
            <person name="Henrissat B."/>
            <person name="Hilden K."/>
            <person name="Kuo R."/>
            <person name="Labutti K."/>
            <person name="Lipzen A."/>
            <person name="Makela M.R."/>
            <person name="Sandor L."/>
            <person name="Spatafora J.W."/>
            <person name="Grigoriev I.V."/>
            <person name="Hibbett D.S."/>
        </authorList>
    </citation>
    <scope>NUCLEOTIDE SEQUENCE [LARGE SCALE GENOMIC DNA]</scope>
    <source>
        <strain evidence="2 3">3A-2</strain>
    </source>
</reference>
<evidence type="ECO:0000256" key="1">
    <source>
        <dbReference type="SAM" id="MobiDB-lite"/>
    </source>
</evidence>
<evidence type="ECO:0000313" key="3">
    <source>
        <dbReference type="Proteomes" id="UP000250043"/>
    </source>
</evidence>
<protein>
    <submittedName>
        <fullName evidence="2">Uncharacterized protein</fullName>
    </submittedName>
</protein>
<dbReference type="EMBL" id="KV722716">
    <property type="protein sequence ID" value="OCH84144.1"/>
    <property type="molecule type" value="Genomic_DNA"/>
</dbReference>
<dbReference type="Proteomes" id="UP000250043">
    <property type="component" value="Unassembled WGS sequence"/>
</dbReference>
<feature type="compositionally biased region" description="Low complexity" evidence="1">
    <location>
        <begin position="276"/>
        <end position="291"/>
    </location>
</feature>
<evidence type="ECO:0000313" key="2">
    <source>
        <dbReference type="EMBL" id="OCH84144.1"/>
    </source>
</evidence>
<dbReference type="OrthoDB" id="2756427at2759"/>